<dbReference type="EMBL" id="AZGZ01000001">
    <property type="protein sequence ID" value="KZZ97991.1"/>
    <property type="molecule type" value="Genomic_DNA"/>
</dbReference>
<protein>
    <submittedName>
        <fullName evidence="2">Uncharacterized protein</fullName>
    </submittedName>
</protein>
<evidence type="ECO:0000256" key="1">
    <source>
        <dbReference type="SAM" id="MobiDB-lite"/>
    </source>
</evidence>
<evidence type="ECO:0000313" key="2">
    <source>
        <dbReference type="EMBL" id="KZZ97991.1"/>
    </source>
</evidence>
<dbReference type="Proteomes" id="UP000242877">
    <property type="component" value="Unassembled WGS sequence"/>
</dbReference>
<dbReference type="OrthoDB" id="5418867at2759"/>
<proteinExistence type="predicted"/>
<dbReference type="AlphaFoldDB" id="A0A168DQ64"/>
<reference evidence="2 3" key="1">
    <citation type="journal article" date="2016" name="Genome Biol. Evol.">
        <title>Divergent and convergent evolution of fungal pathogenicity.</title>
        <authorList>
            <person name="Shang Y."/>
            <person name="Xiao G."/>
            <person name="Zheng P."/>
            <person name="Cen K."/>
            <person name="Zhan S."/>
            <person name="Wang C."/>
        </authorList>
    </citation>
    <scope>NUCLEOTIDE SEQUENCE [LARGE SCALE GENOMIC DNA]</scope>
    <source>
        <strain evidence="2 3">ARSEF 7405</strain>
    </source>
</reference>
<comment type="caution">
    <text evidence="2">The sequence shown here is derived from an EMBL/GenBank/DDBJ whole genome shotgun (WGS) entry which is preliminary data.</text>
</comment>
<keyword evidence="3" id="KW-1185">Reference proteome</keyword>
<feature type="region of interest" description="Disordered" evidence="1">
    <location>
        <begin position="56"/>
        <end position="110"/>
    </location>
</feature>
<accession>A0A168DQ64</accession>
<sequence>MPMVWNAENNSKLLGIVLRDTKLKLTKDDMARYAEQMGDGCTEQAVYFQIYKLKKAGDTSQGGSSPKKRGRKGQYELKGTTKKVKQEVDVKPVAAPVKNEEGDDGETRAD</sequence>
<dbReference type="VEuPathDB" id="FungiDB:AAP_00252"/>
<gene>
    <name evidence="2" type="ORF">AAP_00252</name>
</gene>
<organism evidence="2 3">
    <name type="scientific">Ascosphaera apis ARSEF 7405</name>
    <dbReference type="NCBI Taxonomy" id="392613"/>
    <lineage>
        <taxon>Eukaryota</taxon>
        <taxon>Fungi</taxon>
        <taxon>Dikarya</taxon>
        <taxon>Ascomycota</taxon>
        <taxon>Pezizomycotina</taxon>
        <taxon>Eurotiomycetes</taxon>
        <taxon>Eurotiomycetidae</taxon>
        <taxon>Onygenales</taxon>
        <taxon>Ascosphaeraceae</taxon>
        <taxon>Ascosphaera</taxon>
    </lineage>
</organism>
<evidence type="ECO:0000313" key="3">
    <source>
        <dbReference type="Proteomes" id="UP000242877"/>
    </source>
</evidence>
<name>A0A168DQ64_9EURO</name>